<dbReference type="PANTHER" id="PTHR47992">
    <property type="entry name" value="PROTEIN PHOSPHATASE"/>
    <property type="match status" value="1"/>
</dbReference>
<evidence type="ECO:0000256" key="6">
    <source>
        <dbReference type="SAM" id="MobiDB-lite"/>
    </source>
</evidence>
<dbReference type="GO" id="GO:0046872">
    <property type="term" value="F:metal ion binding"/>
    <property type="evidence" value="ECO:0007669"/>
    <property type="project" value="UniProtKB-KW"/>
</dbReference>
<protein>
    <submittedName>
        <fullName evidence="10">Aste57867_13313 protein</fullName>
    </submittedName>
</protein>
<dbReference type="InterPro" id="IPR001932">
    <property type="entry name" value="PPM-type_phosphatase-like_dom"/>
</dbReference>
<dbReference type="PROSITE" id="PS01032">
    <property type="entry name" value="PPM_1"/>
    <property type="match status" value="1"/>
</dbReference>
<dbReference type="CDD" id="cd00143">
    <property type="entry name" value="PP2Cc"/>
    <property type="match status" value="1"/>
</dbReference>
<dbReference type="InterPro" id="IPR000222">
    <property type="entry name" value="PP2C_BS"/>
</dbReference>
<dbReference type="InterPro" id="IPR036457">
    <property type="entry name" value="PPM-type-like_dom_sf"/>
</dbReference>
<sequence>MLRRQGGWKRSLPKHVGSIWMCGIALTLTASAARTSELEAAPDAQAIRDRIEARNKASRERAAQSRQFKQQTPPSTGPPPLQSPPSHSISKWNRFRPTDAADVLDSTILSKSVFSYFRHCHANMDRLRVSVASGTQMGKRTYHEDRVTAVSFESPTTVRPSSRSLVSHLVHDVQQEPLTFVAVYDGHGGTQCASFMQKALHVQIKQHLTTMEGSFRDAPLEALRAVLNDACRHADAAFLQSHVADDSGSCGVFALVGQDKWGNVGDSQVLVSRNGRAIDLCVAHSPNYPDERARILAAGGSIVQDRYIFGYLGVSRSFGDRFLKIDRPVVISTPDVVSCRRRPDDEFLLLACDGLFEVFSPQDAVDFVAHHITINQMSPQAICDLLVQTAIENGSQDNVSVVLVMFD</sequence>
<dbReference type="PROSITE" id="PS51746">
    <property type="entry name" value="PPM_2"/>
    <property type="match status" value="1"/>
</dbReference>
<dbReference type="Pfam" id="PF00481">
    <property type="entry name" value="PP2C"/>
    <property type="match status" value="1"/>
</dbReference>
<keyword evidence="4 5" id="KW-0904">Protein phosphatase</keyword>
<proteinExistence type="inferred from homology"/>
<evidence type="ECO:0000256" key="3">
    <source>
        <dbReference type="ARBA" id="ARBA00022801"/>
    </source>
</evidence>
<dbReference type="EMBL" id="VJMH01005445">
    <property type="protein sequence ID" value="KAF0695899.1"/>
    <property type="molecule type" value="Genomic_DNA"/>
</dbReference>
<reference evidence="10 11" key="1">
    <citation type="submission" date="2019-03" db="EMBL/GenBank/DDBJ databases">
        <authorList>
            <person name="Gaulin E."/>
            <person name="Dumas B."/>
        </authorList>
    </citation>
    <scope>NUCLEOTIDE SEQUENCE [LARGE SCALE GENOMIC DNA]</scope>
    <source>
        <strain evidence="10">CBS 568.67</strain>
    </source>
</reference>
<keyword evidence="3 5" id="KW-0378">Hydrolase</keyword>
<feature type="domain" description="PPM-type phosphatase" evidence="8">
    <location>
        <begin position="130"/>
        <end position="406"/>
    </location>
</feature>
<dbReference type="EMBL" id="CAADRA010005466">
    <property type="protein sequence ID" value="VFT90152.1"/>
    <property type="molecule type" value="Genomic_DNA"/>
</dbReference>
<comment type="subcellular location">
    <subcellularLocation>
        <location evidence="1">Membrane</location>
        <topology evidence="1">Peripheral membrane protein</topology>
    </subcellularLocation>
</comment>
<dbReference type="OrthoDB" id="10264738at2759"/>
<gene>
    <name evidence="10" type="primary">Aste57867_13313</name>
    <name evidence="9" type="ORF">As57867_013264</name>
    <name evidence="10" type="ORF">ASTE57867_13313</name>
</gene>
<comment type="similarity">
    <text evidence="5">Belongs to the PP2C family.</text>
</comment>
<reference evidence="9" key="2">
    <citation type="submission" date="2019-06" db="EMBL/GenBank/DDBJ databases">
        <title>Genomics analysis of Aphanomyces spp. identifies a new class of oomycete effector associated with host adaptation.</title>
        <authorList>
            <person name="Gaulin E."/>
        </authorList>
    </citation>
    <scope>NUCLEOTIDE SEQUENCE</scope>
    <source>
        <strain evidence="9">CBS 578.67</strain>
    </source>
</reference>
<feature type="compositionally biased region" description="Basic and acidic residues" evidence="6">
    <location>
        <begin position="53"/>
        <end position="63"/>
    </location>
</feature>
<keyword evidence="2" id="KW-0479">Metal-binding</keyword>
<accession>A0A485KYA7</accession>
<evidence type="ECO:0000256" key="4">
    <source>
        <dbReference type="ARBA" id="ARBA00022912"/>
    </source>
</evidence>
<evidence type="ECO:0000259" key="8">
    <source>
        <dbReference type="PROSITE" id="PS51746"/>
    </source>
</evidence>
<evidence type="ECO:0000256" key="2">
    <source>
        <dbReference type="ARBA" id="ARBA00022723"/>
    </source>
</evidence>
<dbReference type="AlphaFoldDB" id="A0A485KYA7"/>
<dbReference type="GO" id="GO:0004722">
    <property type="term" value="F:protein serine/threonine phosphatase activity"/>
    <property type="evidence" value="ECO:0007669"/>
    <property type="project" value="InterPro"/>
</dbReference>
<evidence type="ECO:0000313" key="11">
    <source>
        <dbReference type="Proteomes" id="UP000332933"/>
    </source>
</evidence>
<keyword evidence="7" id="KW-0732">Signal</keyword>
<evidence type="ECO:0000313" key="9">
    <source>
        <dbReference type="EMBL" id="KAF0695899.1"/>
    </source>
</evidence>
<dbReference type="Proteomes" id="UP000332933">
    <property type="component" value="Unassembled WGS sequence"/>
</dbReference>
<keyword evidence="11" id="KW-1185">Reference proteome</keyword>
<evidence type="ECO:0000313" key="10">
    <source>
        <dbReference type="EMBL" id="VFT90152.1"/>
    </source>
</evidence>
<dbReference type="SUPFAM" id="SSF81606">
    <property type="entry name" value="PP2C-like"/>
    <property type="match status" value="1"/>
</dbReference>
<feature type="region of interest" description="Disordered" evidence="6">
    <location>
        <begin position="53"/>
        <end position="92"/>
    </location>
</feature>
<dbReference type="GO" id="GO:0016020">
    <property type="term" value="C:membrane"/>
    <property type="evidence" value="ECO:0007669"/>
    <property type="project" value="UniProtKB-SubCell"/>
</dbReference>
<dbReference type="SMART" id="SM00332">
    <property type="entry name" value="PP2Cc"/>
    <property type="match status" value="1"/>
</dbReference>
<name>A0A485KYA7_9STRA</name>
<feature type="chain" id="PRO_5033437148" evidence="7">
    <location>
        <begin position="33"/>
        <end position="407"/>
    </location>
</feature>
<feature type="signal peptide" evidence="7">
    <location>
        <begin position="1"/>
        <end position="32"/>
    </location>
</feature>
<organism evidence="10 11">
    <name type="scientific">Aphanomyces stellatus</name>
    <dbReference type="NCBI Taxonomy" id="120398"/>
    <lineage>
        <taxon>Eukaryota</taxon>
        <taxon>Sar</taxon>
        <taxon>Stramenopiles</taxon>
        <taxon>Oomycota</taxon>
        <taxon>Saprolegniomycetes</taxon>
        <taxon>Saprolegniales</taxon>
        <taxon>Verrucalvaceae</taxon>
        <taxon>Aphanomyces</taxon>
    </lineage>
</organism>
<dbReference type="Gene3D" id="3.60.40.10">
    <property type="entry name" value="PPM-type phosphatase domain"/>
    <property type="match status" value="1"/>
</dbReference>
<evidence type="ECO:0000256" key="5">
    <source>
        <dbReference type="RuleBase" id="RU003465"/>
    </source>
</evidence>
<evidence type="ECO:0000256" key="7">
    <source>
        <dbReference type="SAM" id="SignalP"/>
    </source>
</evidence>
<dbReference type="InterPro" id="IPR015655">
    <property type="entry name" value="PP2C"/>
</dbReference>
<evidence type="ECO:0000256" key="1">
    <source>
        <dbReference type="ARBA" id="ARBA00004170"/>
    </source>
</evidence>